<comment type="similarity">
    <text evidence="1">Belongs to the ATP-dependent AMP-binding enzyme family.</text>
</comment>
<proteinExistence type="inferred from homology"/>
<evidence type="ECO:0000313" key="9">
    <source>
        <dbReference type="Proteomes" id="UP000007303"/>
    </source>
</evidence>
<dbReference type="Proteomes" id="UP000007303">
    <property type="component" value="Unassembled WGS sequence"/>
</dbReference>
<dbReference type="HOGENOM" id="CLU_1916434_0_0_1"/>
<organism evidence="8 9">
    <name type="scientific">Tetraodon nigroviridis</name>
    <name type="common">Spotted green pufferfish</name>
    <name type="synonym">Chelonodon nigroviridis</name>
    <dbReference type="NCBI Taxonomy" id="99883"/>
    <lineage>
        <taxon>Eukaryota</taxon>
        <taxon>Metazoa</taxon>
        <taxon>Chordata</taxon>
        <taxon>Craniata</taxon>
        <taxon>Vertebrata</taxon>
        <taxon>Euteleostomi</taxon>
        <taxon>Actinopterygii</taxon>
        <taxon>Neopterygii</taxon>
        <taxon>Teleostei</taxon>
        <taxon>Neoteleostei</taxon>
        <taxon>Acanthomorphata</taxon>
        <taxon>Eupercaria</taxon>
        <taxon>Tetraodontiformes</taxon>
        <taxon>Tetradontoidea</taxon>
        <taxon>Tetraodontidae</taxon>
        <taxon>Tetraodon</taxon>
    </lineage>
</organism>
<evidence type="ECO:0000256" key="4">
    <source>
        <dbReference type="ARBA" id="ARBA00039638"/>
    </source>
</evidence>
<dbReference type="SUPFAM" id="SSF56801">
    <property type="entry name" value="Acetyl-CoA synthetase-like"/>
    <property type="match status" value="1"/>
</dbReference>
<name>H3C2T6_TETNG</name>
<dbReference type="InParanoid" id="H3C2T6"/>
<comment type="catalytic activity">
    <reaction evidence="6">
        <text>a medium-chain fatty acid + ATP + CoA = a medium-chain fatty acyl-CoA + AMP + diphosphate</text>
        <dbReference type="Rhea" id="RHEA:48340"/>
        <dbReference type="ChEBI" id="CHEBI:30616"/>
        <dbReference type="ChEBI" id="CHEBI:33019"/>
        <dbReference type="ChEBI" id="CHEBI:57287"/>
        <dbReference type="ChEBI" id="CHEBI:59558"/>
        <dbReference type="ChEBI" id="CHEBI:90546"/>
        <dbReference type="ChEBI" id="CHEBI:456215"/>
        <dbReference type="EC" id="6.2.1.2"/>
    </reaction>
</comment>
<evidence type="ECO:0000256" key="6">
    <source>
        <dbReference type="ARBA" id="ARBA00048277"/>
    </source>
</evidence>
<dbReference type="GeneTree" id="ENSGT00970000197103"/>
<feature type="domain" description="AMP-dependent synthetase/ligase" evidence="7">
    <location>
        <begin position="51"/>
        <end position="125"/>
    </location>
</feature>
<comment type="catalytic activity">
    <reaction evidence="5">
        <text>octanoate + ATP + CoA = octanoyl-CoA + AMP + diphosphate</text>
        <dbReference type="Rhea" id="RHEA:33631"/>
        <dbReference type="ChEBI" id="CHEBI:25646"/>
        <dbReference type="ChEBI" id="CHEBI:30616"/>
        <dbReference type="ChEBI" id="CHEBI:33019"/>
        <dbReference type="ChEBI" id="CHEBI:57287"/>
        <dbReference type="ChEBI" id="CHEBI:57386"/>
        <dbReference type="ChEBI" id="CHEBI:456215"/>
    </reaction>
</comment>
<dbReference type="GO" id="GO:0006631">
    <property type="term" value="P:fatty acid metabolic process"/>
    <property type="evidence" value="ECO:0007669"/>
    <property type="project" value="TreeGrafter"/>
</dbReference>
<evidence type="ECO:0000256" key="3">
    <source>
        <dbReference type="ARBA" id="ARBA00037247"/>
    </source>
</evidence>
<evidence type="ECO:0000256" key="2">
    <source>
        <dbReference type="ARBA" id="ARBA00022598"/>
    </source>
</evidence>
<reference evidence="8" key="2">
    <citation type="submission" date="2025-08" db="UniProtKB">
        <authorList>
            <consortium name="Ensembl"/>
        </authorList>
    </citation>
    <scope>IDENTIFICATION</scope>
</reference>
<protein>
    <recommendedName>
        <fullName evidence="4">Medium-chain acyl-CoA ligase ACSF2, mitochondrial</fullName>
    </recommendedName>
</protein>
<sequence>MLREICPEIGATPGGMIRSPRLPDLKMVIVTDSRQPGMLHVDDVMQAAESRHLRELLDLQSKLSCDDPINIQFTSVSCFRGTTGRPKGATLSHHNIVNNAYFVGRRVGFHSREEICMQVPIYHWFWLGLEGG</sequence>
<evidence type="ECO:0000313" key="8">
    <source>
        <dbReference type="Ensembl" id="ENSTNIP00000002554.1"/>
    </source>
</evidence>
<keyword evidence="9" id="KW-1185">Reference proteome</keyword>
<comment type="function">
    <text evidence="3">Acyl-CoA synthases catalyze the initial reaction in fatty acid metabolism, by forming a thioester with CoA. Has some preference toward medium-chain substrates. Plays a role in adipocyte differentiation.</text>
</comment>
<dbReference type="InterPro" id="IPR000873">
    <property type="entry name" value="AMP-dep_synth/lig_dom"/>
</dbReference>
<dbReference type="InterPro" id="IPR042099">
    <property type="entry name" value="ANL_N_sf"/>
</dbReference>
<reference evidence="8" key="3">
    <citation type="submission" date="2025-09" db="UniProtKB">
        <authorList>
            <consortium name="Ensembl"/>
        </authorList>
    </citation>
    <scope>IDENTIFICATION</scope>
</reference>
<evidence type="ECO:0000256" key="1">
    <source>
        <dbReference type="ARBA" id="ARBA00006432"/>
    </source>
</evidence>
<evidence type="ECO:0000256" key="5">
    <source>
        <dbReference type="ARBA" id="ARBA00047319"/>
    </source>
</evidence>
<evidence type="ECO:0000259" key="7">
    <source>
        <dbReference type="Pfam" id="PF00501"/>
    </source>
</evidence>
<dbReference type="AlphaFoldDB" id="H3C2T6"/>
<reference evidence="9" key="1">
    <citation type="journal article" date="2004" name="Nature">
        <title>Genome duplication in the teleost fish Tetraodon nigroviridis reveals the early vertebrate proto-karyotype.</title>
        <authorList>
            <person name="Jaillon O."/>
            <person name="Aury J.-M."/>
            <person name="Brunet F."/>
            <person name="Petit J.-L."/>
            <person name="Stange-Thomann N."/>
            <person name="Mauceli E."/>
            <person name="Bouneau L."/>
            <person name="Fischer C."/>
            <person name="Ozouf-Costaz C."/>
            <person name="Bernot A."/>
            <person name="Nicaud S."/>
            <person name="Jaffe D."/>
            <person name="Fisher S."/>
            <person name="Lutfalla G."/>
            <person name="Dossat C."/>
            <person name="Segurens B."/>
            <person name="Dasilva C."/>
            <person name="Salanoubat M."/>
            <person name="Levy M."/>
            <person name="Boudet N."/>
            <person name="Castellano S."/>
            <person name="Anthouard V."/>
            <person name="Jubin C."/>
            <person name="Castelli V."/>
            <person name="Katinka M."/>
            <person name="Vacherie B."/>
            <person name="Biemont C."/>
            <person name="Skalli Z."/>
            <person name="Cattolico L."/>
            <person name="Poulain J."/>
            <person name="De Berardinis V."/>
            <person name="Cruaud C."/>
            <person name="Duprat S."/>
            <person name="Brottier P."/>
            <person name="Coutanceau J.-P."/>
            <person name="Gouzy J."/>
            <person name="Parra G."/>
            <person name="Lardier G."/>
            <person name="Chapple C."/>
            <person name="McKernan K.J."/>
            <person name="McEwan P."/>
            <person name="Bosak S."/>
            <person name="Kellis M."/>
            <person name="Volff J.-N."/>
            <person name="Guigo R."/>
            <person name="Zody M.C."/>
            <person name="Mesirov J."/>
            <person name="Lindblad-Toh K."/>
            <person name="Birren B."/>
            <person name="Nusbaum C."/>
            <person name="Kahn D."/>
            <person name="Robinson-Rechavi M."/>
            <person name="Laudet V."/>
            <person name="Schachter V."/>
            <person name="Quetier F."/>
            <person name="Saurin W."/>
            <person name="Scarpelli C."/>
            <person name="Wincker P."/>
            <person name="Lander E.S."/>
            <person name="Weissenbach J."/>
            <person name="Roest Crollius H."/>
        </authorList>
    </citation>
    <scope>NUCLEOTIDE SEQUENCE [LARGE SCALE GENOMIC DNA]</scope>
</reference>
<dbReference type="PANTHER" id="PTHR43201:SF5">
    <property type="entry name" value="MEDIUM-CHAIN ACYL-COA LIGASE ACSF2, MITOCHONDRIAL"/>
    <property type="match status" value="1"/>
</dbReference>
<dbReference type="STRING" id="99883.ENSTNIP00000002554"/>
<accession>H3C2T6</accession>
<dbReference type="GO" id="GO:0031956">
    <property type="term" value="F:medium-chain fatty acid-CoA ligase activity"/>
    <property type="evidence" value="ECO:0007669"/>
    <property type="project" value="UniProtKB-EC"/>
</dbReference>
<dbReference type="Ensembl" id="ENSTNIT00000003607.1">
    <property type="protein sequence ID" value="ENSTNIP00000002554.1"/>
    <property type="gene ID" value="ENSTNIG00000000585.1"/>
</dbReference>
<dbReference type="Gene3D" id="3.40.50.12780">
    <property type="entry name" value="N-terminal domain of ligase-like"/>
    <property type="match status" value="1"/>
</dbReference>
<dbReference type="PANTHER" id="PTHR43201">
    <property type="entry name" value="ACYL-COA SYNTHETASE"/>
    <property type="match status" value="1"/>
</dbReference>
<keyword evidence="2" id="KW-0436">Ligase</keyword>
<dbReference type="Pfam" id="PF00501">
    <property type="entry name" value="AMP-binding"/>
    <property type="match status" value="1"/>
</dbReference>